<dbReference type="AlphaFoldDB" id="A0A9X2IDY9"/>
<sequence length="71" mass="8020">MSIRKLGPYLRSSDVPTWKKGLGLLGVLYIVWPIDAIPDTIPVLGWLDDVGVLALLVAWVRRELSRFSETR</sequence>
<dbReference type="EMBL" id="JAMOIL010000003">
    <property type="protein sequence ID" value="MCM0619523.1"/>
    <property type="molecule type" value="Genomic_DNA"/>
</dbReference>
<dbReference type="Pfam" id="PF06803">
    <property type="entry name" value="DUF1232"/>
    <property type="match status" value="1"/>
</dbReference>
<gene>
    <name evidence="6" type="ORF">M8330_04325</name>
</gene>
<comment type="caution">
    <text evidence="6">The sequence shown here is derived from an EMBL/GenBank/DDBJ whole genome shotgun (WGS) entry which is preliminary data.</text>
</comment>
<protein>
    <submittedName>
        <fullName evidence="6">DUF1232 domain-containing protein</fullName>
    </submittedName>
</protein>
<dbReference type="GO" id="GO:0012505">
    <property type="term" value="C:endomembrane system"/>
    <property type="evidence" value="ECO:0007669"/>
    <property type="project" value="UniProtKB-SubCell"/>
</dbReference>
<name>A0A9X2IDY9_9ACTN</name>
<evidence type="ECO:0000313" key="7">
    <source>
        <dbReference type="Proteomes" id="UP001139485"/>
    </source>
</evidence>
<evidence type="ECO:0000256" key="1">
    <source>
        <dbReference type="ARBA" id="ARBA00004127"/>
    </source>
</evidence>
<reference evidence="6" key="1">
    <citation type="submission" date="2022-05" db="EMBL/GenBank/DDBJ databases">
        <authorList>
            <person name="Tuo L."/>
        </authorList>
    </citation>
    <scope>NUCLEOTIDE SEQUENCE</scope>
    <source>
        <strain evidence="6">BSK12Z-4</strain>
    </source>
</reference>
<proteinExistence type="predicted"/>
<evidence type="ECO:0000259" key="5">
    <source>
        <dbReference type="Pfam" id="PF06803"/>
    </source>
</evidence>
<keyword evidence="2" id="KW-0812">Transmembrane</keyword>
<comment type="subcellular location">
    <subcellularLocation>
        <location evidence="1">Endomembrane system</location>
        <topology evidence="1">Multi-pass membrane protein</topology>
    </subcellularLocation>
</comment>
<dbReference type="RefSeq" id="WP_250826337.1">
    <property type="nucleotide sequence ID" value="NZ_JAMOIL010000003.1"/>
</dbReference>
<evidence type="ECO:0000313" key="6">
    <source>
        <dbReference type="EMBL" id="MCM0619523.1"/>
    </source>
</evidence>
<keyword evidence="4" id="KW-0472">Membrane</keyword>
<evidence type="ECO:0000256" key="4">
    <source>
        <dbReference type="ARBA" id="ARBA00023136"/>
    </source>
</evidence>
<evidence type="ECO:0000256" key="2">
    <source>
        <dbReference type="ARBA" id="ARBA00022692"/>
    </source>
</evidence>
<dbReference type="Proteomes" id="UP001139485">
    <property type="component" value="Unassembled WGS sequence"/>
</dbReference>
<dbReference type="InterPro" id="IPR010652">
    <property type="entry name" value="DUF1232"/>
</dbReference>
<evidence type="ECO:0000256" key="3">
    <source>
        <dbReference type="ARBA" id="ARBA00022989"/>
    </source>
</evidence>
<organism evidence="6 7">
    <name type="scientific">Nocardioides bruguierae</name>
    <dbReference type="NCBI Taxonomy" id="2945102"/>
    <lineage>
        <taxon>Bacteria</taxon>
        <taxon>Bacillati</taxon>
        <taxon>Actinomycetota</taxon>
        <taxon>Actinomycetes</taxon>
        <taxon>Propionibacteriales</taxon>
        <taxon>Nocardioidaceae</taxon>
        <taxon>Nocardioides</taxon>
    </lineage>
</organism>
<feature type="domain" description="DUF1232" evidence="5">
    <location>
        <begin position="20"/>
        <end position="55"/>
    </location>
</feature>
<accession>A0A9X2IDY9</accession>
<keyword evidence="7" id="KW-1185">Reference proteome</keyword>
<keyword evidence="3" id="KW-1133">Transmembrane helix</keyword>